<keyword evidence="1 2" id="KW-0732">Signal</keyword>
<dbReference type="Pfam" id="PF03480">
    <property type="entry name" value="DctP"/>
    <property type="match status" value="1"/>
</dbReference>
<dbReference type="CDD" id="cd13669">
    <property type="entry name" value="PBP2_TRAP_TM0322_like"/>
    <property type="match status" value="1"/>
</dbReference>
<reference evidence="3" key="1">
    <citation type="submission" date="2020-08" db="EMBL/GenBank/DDBJ databases">
        <title>Genome public.</title>
        <authorList>
            <person name="Liu C."/>
            <person name="Sun Q."/>
        </authorList>
    </citation>
    <scope>NUCLEOTIDE SEQUENCE</scope>
    <source>
        <strain evidence="3">NSJ-28</strain>
    </source>
</reference>
<dbReference type="PIRSF" id="PIRSF006470">
    <property type="entry name" value="DctB"/>
    <property type="match status" value="1"/>
</dbReference>
<dbReference type="Proteomes" id="UP000606499">
    <property type="component" value="Unassembled WGS sequence"/>
</dbReference>
<dbReference type="InterPro" id="IPR018389">
    <property type="entry name" value="DctP_fam"/>
</dbReference>
<dbReference type="RefSeq" id="WP_054326141.1">
    <property type="nucleotide sequence ID" value="NZ_JACOPL010000004.1"/>
</dbReference>
<feature type="chain" id="PRO_5037320197" evidence="2">
    <location>
        <begin position="28"/>
        <end position="349"/>
    </location>
</feature>
<protein>
    <submittedName>
        <fullName evidence="3">TRAP transporter substrate-binding protein DctP</fullName>
    </submittedName>
</protein>
<dbReference type="PANTHER" id="PTHR33376:SF3">
    <property type="entry name" value="C4-DICARBOXYLATE-BINDING PROTEIN"/>
    <property type="match status" value="1"/>
</dbReference>
<accession>A0A923RY43</accession>
<evidence type="ECO:0000256" key="2">
    <source>
        <dbReference type="SAM" id="SignalP"/>
    </source>
</evidence>
<dbReference type="AlphaFoldDB" id="A0A923RY43"/>
<dbReference type="NCBIfam" id="TIGR00787">
    <property type="entry name" value="dctP"/>
    <property type="match status" value="1"/>
</dbReference>
<gene>
    <name evidence="3" type="primary">dctP</name>
    <name evidence="3" type="ORF">H8S45_05855</name>
</gene>
<feature type="signal peptide" evidence="2">
    <location>
        <begin position="1"/>
        <end position="27"/>
    </location>
</feature>
<dbReference type="GO" id="GO:0055085">
    <property type="term" value="P:transmembrane transport"/>
    <property type="evidence" value="ECO:0007669"/>
    <property type="project" value="InterPro"/>
</dbReference>
<dbReference type="InterPro" id="IPR004682">
    <property type="entry name" value="TRAP_DctP"/>
</dbReference>
<sequence length="349" mass="38290">MRYKRILSMGLAAAMAAGMLTGCSSSAQENTGNAASGAGDSAAEQVVIQLGYENNPGEAIDLGCNEWARLVEEKSGGTMKIEVFPSSQLGAKVDLIDQMLAGAPVITLADGAFYADRGVPDFGILFGPYLFSDWEECWTLTESDLYADLCSDLEEQGLKILTSNWIYGDRHILSKKPIRSLADLKGMKIRVPSNDIQVEGMQVLGANPTPMALGDVYTALQQGTIDGFEQPITVIYAGKYYEAAKYLTLTEHVKNNTTWICGTDFFNSLTAEQQQILIECGEEAGIYNNEQYFQQEEEALNALKEAGVEVIEIDKDEFREAAQSFYQLDKFTSVWSDGLYDRVKEAMGA</sequence>
<organism evidence="3 4">
    <name type="scientific">Agathobaculum faecis</name>
    <dbReference type="NCBI Taxonomy" id="2763013"/>
    <lineage>
        <taxon>Bacteria</taxon>
        <taxon>Bacillati</taxon>
        <taxon>Bacillota</taxon>
        <taxon>Clostridia</taxon>
        <taxon>Eubacteriales</taxon>
        <taxon>Butyricicoccaceae</taxon>
        <taxon>Agathobaculum</taxon>
    </lineage>
</organism>
<keyword evidence="4" id="KW-1185">Reference proteome</keyword>
<dbReference type="SUPFAM" id="SSF53850">
    <property type="entry name" value="Periplasmic binding protein-like II"/>
    <property type="match status" value="1"/>
</dbReference>
<dbReference type="EMBL" id="JACOPL010000004">
    <property type="protein sequence ID" value="MBC5724980.1"/>
    <property type="molecule type" value="Genomic_DNA"/>
</dbReference>
<evidence type="ECO:0000256" key="1">
    <source>
        <dbReference type="ARBA" id="ARBA00022729"/>
    </source>
</evidence>
<dbReference type="GO" id="GO:0030288">
    <property type="term" value="C:outer membrane-bounded periplasmic space"/>
    <property type="evidence" value="ECO:0007669"/>
    <property type="project" value="InterPro"/>
</dbReference>
<evidence type="ECO:0000313" key="3">
    <source>
        <dbReference type="EMBL" id="MBC5724980.1"/>
    </source>
</evidence>
<dbReference type="PROSITE" id="PS51257">
    <property type="entry name" value="PROKAR_LIPOPROTEIN"/>
    <property type="match status" value="1"/>
</dbReference>
<dbReference type="Gene3D" id="3.40.190.170">
    <property type="entry name" value="Bacterial extracellular solute-binding protein, family 7"/>
    <property type="match status" value="1"/>
</dbReference>
<dbReference type="PANTHER" id="PTHR33376">
    <property type="match status" value="1"/>
</dbReference>
<dbReference type="InterPro" id="IPR038404">
    <property type="entry name" value="TRAP_DctP_sf"/>
</dbReference>
<proteinExistence type="predicted"/>
<evidence type="ECO:0000313" key="4">
    <source>
        <dbReference type="Proteomes" id="UP000606499"/>
    </source>
</evidence>
<name>A0A923RY43_9FIRM</name>
<comment type="caution">
    <text evidence="3">The sequence shown here is derived from an EMBL/GenBank/DDBJ whole genome shotgun (WGS) entry which is preliminary data.</text>
</comment>
<dbReference type="NCBIfam" id="NF037995">
    <property type="entry name" value="TRAP_S1"/>
    <property type="match status" value="1"/>
</dbReference>